<evidence type="ECO:0000313" key="2">
    <source>
        <dbReference type="Proteomes" id="UP000293952"/>
    </source>
</evidence>
<accession>A0A4Q4KT06</accession>
<dbReference type="EMBL" id="SETE01000001">
    <property type="protein sequence ID" value="RYM35849.1"/>
    <property type="molecule type" value="Genomic_DNA"/>
</dbReference>
<dbReference type="InterPro" id="IPR036514">
    <property type="entry name" value="SGNH_hydro_sf"/>
</dbReference>
<dbReference type="OrthoDB" id="7443339at2"/>
<gene>
    <name evidence="1" type="ORF">ERX46_02310</name>
</gene>
<dbReference type="SUPFAM" id="SSF52266">
    <property type="entry name" value="SGNH hydrolase"/>
    <property type="match status" value="1"/>
</dbReference>
<name>A0A4Q4KT06_9FLAO</name>
<evidence type="ECO:0000313" key="1">
    <source>
        <dbReference type="EMBL" id="RYM35849.1"/>
    </source>
</evidence>
<keyword evidence="2" id="KW-1185">Reference proteome</keyword>
<dbReference type="Gene3D" id="3.40.50.1110">
    <property type="entry name" value="SGNH hydrolase"/>
    <property type="match status" value="1"/>
</dbReference>
<dbReference type="RefSeq" id="WP_130092215.1">
    <property type="nucleotide sequence ID" value="NZ_SETE01000001.1"/>
</dbReference>
<dbReference type="CDD" id="cd00229">
    <property type="entry name" value="SGNH_hydrolase"/>
    <property type="match status" value="1"/>
</dbReference>
<sequence>MKHILFLSFLIFSVYGIGQTKNVLFIGNSFTMNYQMPKKLERIAKREGESLYTAQVTTGGKDWAFHAKNPQTYEMIKAEPWDYVILQALSYEPLYAEHQLKEKTLKYGEIIIDSVRRHHPNAKILLFMTWGYKDGIYIEYERKSIEYEEMQERLQKQYNRFSEMYKVAVAPVGKVWEKTRDQYPNYNLYASDDYHQSELGSFLIASTFYSMIFNKSIQDYSRLPYKNVDEIEARYITSIVNEVTLHPKMDWGRKYWEEDEITTLKAVKRVNGYFYNF</sequence>
<organism evidence="1 2">
    <name type="scientific">Brumimicrobium glaciale</name>
    <dbReference type="NCBI Taxonomy" id="200475"/>
    <lineage>
        <taxon>Bacteria</taxon>
        <taxon>Pseudomonadati</taxon>
        <taxon>Bacteroidota</taxon>
        <taxon>Flavobacteriia</taxon>
        <taxon>Flavobacteriales</taxon>
        <taxon>Crocinitomicaceae</taxon>
        <taxon>Brumimicrobium</taxon>
    </lineage>
</organism>
<dbReference type="GO" id="GO:0016788">
    <property type="term" value="F:hydrolase activity, acting on ester bonds"/>
    <property type="evidence" value="ECO:0007669"/>
    <property type="project" value="UniProtKB-ARBA"/>
</dbReference>
<comment type="caution">
    <text evidence="1">The sequence shown here is derived from an EMBL/GenBank/DDBJ whole genome shotgun (WGS) entry which is preliminary data.</text>
</comment>
<protein>
    <submittedName>
        <fullName evidence="1">DUF4886 domain-containing protein</fullName>
    </submittedName>
</protein>
<proteinExistence type="predicted"/>
<reference evidence="1 2" key="1">
    <citation type="submission" date="2019-02" db="EMBL/GenBank/DDBJ databases">
        <title>Genome sequence of the sea-ice species Brumimicrobium glaciale.</title>
        <authorList>
            <person name="Bowman J.P."/>
        </authorList>
    </citation>
    <scope>NUCLEOTIDE SEQUENCE [LARGE SCALE GENOMIC DNA]</scope>
    <source>
        <strain evidence="1 2">IC156</strain>
    </source>
</reference>
<dbReference type="Proteomes" id="UP000293952">
    <property type="component" value="Unassembled WGS sequence"/>
</dbReference>
<dbReference type="AlphaFoldDB" id="A0A4Q4KT06"/>